<sequence>MKYADKDIQEMEDFFSTAELPQSIELSKGSKIIDLKAFVFSHLAIIKLRKGVGIFEVFYERLLFVKNKLTQNDTANKAA</sequence>
<dbReference type="EMBL" id="WRXO01000017">
    <property type="protein sequence ID" value="MVT45160.1"/>
    <property type="molecule type" value="Genomic_DNA"/>
</dbReference>
<reference evidence="2 3" key="1">
    <citation type="submission" date="2019-12" db="EMBL/GenBank/DDBJ databases">
        <title>The draft genomic sequence of strain Chitinophaga oryziterrae JCM 16595.</title>
        <authorList>
            <person name="Zhang X."/>
        </authorList>
    </citation>
    <scope>NUCLEOTIDE SEQUENCE [LARGE SCALE GENOMIC DNA]</scope>
    <source>
        <strain evidence="2 3">JCM 16595</strain>
    </source>
</reference>
<comment type="caution">
    <text evidence="2">The sequence shown here is derived from an EMBL/GenBank/DDBJ whole genome shotgun (WGS) entry which is preliminary data.</text>
</comment>
<proteinExistence type="predicted"/>
<dbReference type="AlphaFoldDB" id="A0A6N8JIV8"/>
<feature type="domain" description="DUF6965" evidence="1">
    <location>
        <begin position="7"/>
        <end position="70"/>
    </location>
</feature>
<organism evidence="2 3">
    <name type="scientific">Chitinophaga oryziterrae</name>
    <dbReference type="NCBI Taxonomy" id="1031224"/>
    <lineage>
        <taxon>Bacteria</taxon>
        <taxon>Pseudomonadati</taxon>
        <taxon>Bacteroidota</taxon>
        <taxon>Chitinophagia</taxon>
        <taxon>Chitinophagales</taxon>
        <taxon>Chitinophagaceae</taxon>
        <taxon>Chitinophaga</taxon>
    </lineage>
</organism>
<evidence type="ECO:0000313" key="3">
    <source>
        <dbReference type="Proteomes" id="UP000468388"/>
    </source>
</evidence>
<dbReference type="RefSeq" id="WP_157303946.1">
    <property type="nucleotide sequence ID" value="NZ_BAAAZB010000027.1"/>
</dbReference>
<gene>
    <name evidence="2" type="ORF">GO495_31520</name>
</gene>
<dbReference type="Pfam" id="PF22292">
    <property type="entry name" value="DUF6965"/>
    <property type="match status" value="1"/>
</dbReference>
<evidence type="ECO:0000259" key="1">
    <source>
        <dbReference type="Pfam" id="PF22292"/>
    </source>
</evidence>
<protein>
    <recommendedName>
        <fullName evidence="1">DUF6965 domain-containing protein</fullName>
    </recommendedName>
</protein>
<keyword evidence="3" id="KW-1185">Reference proteome</keyword>
<evidence type="ECO:0000313" key="2">
    <source>
        <dbReference type="EMBL" id="MVT45160.1"/>
    </source>
</evidence>
<dbReference type="InterPro" id="IPR054238">
    <property type="entry name" value="DUF6965"/>
</dbReference>
<dbReference type="Proteomes" id="UP000468388">
    <property type="component" value="Unassembled WGS sequence"/>
</dbReference>
<dbReference type="OrthoDB" id="770452at2"/>
<name>A0A6N8JIV8_9BACT</name>
<accession>A0A6N8JIV8</accession>